<sequence>MISNCMVILKPYEEPCPEPVLSCEIVEQSKGEPNGMVQDLLSQSVSQFKHS</sequence>
<name>A0A0G1N921_9BACT</name>
<dbReference type="STRING" id="1618589.UX25_C0017G0011"/>
<protein>
    <submittedName>
        <fullName evidence="1">Uncharacterized protein</fullName>
    </submittedName>
</protein>
<evidence type="ECO:0000313" key="1">
    <source>
        <dbReference type="EMBL" id="KKU17074.1"/>
    </source>
</evidence>
<proteinExistence type="predicted"/>
<accession>A0A0G1N921</accession>
<dbReference type="Proteomes" id="UP000034922">
    <property type="component" value="Unassembled WGS sequence"/>
</dbReference>
<reference evidence="1 2" key="1">
    <citation type="journal article" date="2015" name="Nature">
        <title>rRNA introns, odd ribosomes, and small enigmatic genomes across a large radiation of phyla.</title>
        <authorList>
            <person name="Brown C.T."/>
            <person name="Hug L.A."/>
            <person name="Thomas B.C."/>
            <person name="Sharon I."/>
            <person name="Castelle C.J."/>
            <person name="Singh A."/>
            <person name="Wilkins M.J."/>
            <person name="Williams K.H."/>
            <person name="Banfield J.F."/>
        </authorList>
    </citation>
    <scope>NUCLEOTIDE SEQUENCE [LARGE SCALE GENOMIC DNA]</scope>
</reference>
<dbReference type="AlphaFoldDB" id="A0A0G1N921"/>
<organism evidence="1 2">
    <name type="scientific">Candidatus Woesebacteria bacterium GW2011_GWC2_45_9</name>
    <dbReference type="NCBI Taxonomy" id="1618589"/>
    <lineage>
        <taxon>Bacteria</taxon>
        <taxon>Candidatus Woeseibacteriota</taxon>
    </lineage>
</organism>
<gene>
    <name evidence="1" type="ORF">UX25_C0017G0011</name>
</gene>
<evidence type="ECO:0000313" key="2">
    <source>
        <dbReference type="Proteomes" id="UP000034922"/>
    </source>
</evidence>
<dbReference type="EMBL" id="LCLM01000017">
    <property type="protein sequence ID" value="KKU17074.1"/>
    <property type="molecule type" value="Genomic_DNA"/>
</dbReference>
<comment type="caution">
    <text evidence="1">The sequence shown here is derived from an EMBL/GenBank/DDBJ whole genome shotgun (WGS) entry which is preliminary data.</text>
</comment>